<organism evidence="7 8">
    <name type="scientific">Gordonia westfalica</name>
    <dbReference type="NCBI Taxonomy" id="158898"/>
    <lineage>
        <taxon>Bacteria</taxon>
        <taxon>Bacillati</taxon>
        <taxon>Actinomycetota</taxon>
        <taxon>Actinomycetes</taxon>
        <taxon>Mycobacteriales</taxon>
        <taxon>Gordoniaceae</taxon>
        <taxon>Gordonia</taxon>
    </lineage>
</organism>
<feature type="compositionally biased region" description="Low complexity" evidence="5">
    <location>
        <begin position="402"/>
        <end position="416"/>
    </location>
</feature>
<keyword evidence="6" id="KW-0812">Transmembrane</keyword>
<dbReference type="InterPro" id="IPR003798">
    <property type="entry name" value="DNA_recombination_RmuC"/>
</dbReference>
<sequence>MNRRDGSPDGFVGGIRHHRGMIAAALSLVFGVLLGIALGWWAHAARSAGVVAAARAEVEMLREGRSEVASSLSWATEDAARRQSTAIGGQVQHIVEPLRATLAQLSDELRRVESNRIGAYAGLTEQVRGIHAASVALNDQTRQLANALHSSHSRGRWGEVQLERVVELAGMTKHCDFSTQVSLPDKTKDGATVRPDLVVHLAGGRDIVVDAKVPLDAYLRAAESTDAAARDRLIGEHARALRGHIARLSAKAYWTAFENTPEMVVLFLPADAVLEAAVRTDPDVLEYGFARNVVIATPTTLIALLRTVALGWRHDAMARDAAVIHALGMELHQRLAGVLGHLGTLGTSLQRTVDAYNSTIGSVESRLGVTARRLAELDALGEVSEPPRPRVIHDTCRSAGSVAAPATTSAAASTPRSGGGAISADEPVP</sequence>
<dbReference type="AlphaFoldDB" id="A0A1H2IT81"/>
<feature type="transmembrane region" description="Helical" evidence="6">
    <location>
        <begin position="21"/>
        <end position="42"/>
    </location>
</feature>
<dbReference type="Proteomes" id="UP000183180">
    <property type="component" value="Unassembled WGS sequence"/>
</dbReference>
<dbReference type="GO" id="GO:0006310">
    <property type="term" value="P:DNA recombination"/>
    <property type="evidence" value="ECO:0007669"/>
    <property type="project" value="UniProtKB-KW"/>
</dbReference>
<reference evidence="7 8" key="1">
    <citation type="submission" date="2016-10" db="EMBL/GenBank/DDBJ databases">
        <authorList>
            <person name="de Groot N.N."/>
        </authorList>
    </citation>
    <scope>NUCLEOTIDE SEQUENCE [LARGE SCALE GENOMIC DNA]</scope>
    <source>
        <strain evidence="7 8">DSM 44215</strain>
    </source>
</reference>
<feature type="region of interest" description="Disordered" evidence="5">
    <location>
        <begin position="402"/>
        <end position="429"/>
    </location>
</feature>
<evidence type="ECO:0000256" key="1">
    <source>
        <dbReference type="ARBA" id="ARBA00003416"/>
    </source>
</evidence>
<keyword evidence="4" id="KW-0233">DNA recombination</keyword>
<evidence type="ECO:0000313" key="8">
    <source>
        <dbReference type="Proteomes" id="UP000183180"/>
    </source>
</evidence>
<evidence type="ECO:0000256" key="3">
    <source>
        <dbReference type="ARBA" id="ARBA00023054"/>
    </source>
</evidence>
<gene>
    <name evidence="7" type="ORF">SAMN04488548_1341426</name>
</gene>
<keyword evidence="6" id="KW-1133">Transmembrane helix</keyword>
<dbReference type="STRING" id="158898.SAMN04488548_1341426"/>
<evidence type="ECO:0000256" key="5">
    <source>
        <dbReference type="SAM" id="MobiDB-lite"/>
    </source>
</evidence>
<protein>
    <submittedName>
        <fullName evidence="7">DNA recombination protein RmuC</fullName>
    </submittedName>
</protein>
<dbReference type="EMBL" id="FNLM01000034">
    <property type="protein sequence ID" value="SDU47349.1"/>
    <property type="molecule type" value="Genomic_DNA"/>
</dbReference>
<accession>A0A1H2IT81</accession>
<keyword evidence="6" id="KW-0472">Membrane</keyword>
<proteinExistence type="inferred from homology"/>
<comment type="similarity">
    <text evidence="2">Belongs to the RmuC family.</text>
</comment>
<dbReference type="Pfam" id="PF02646">
    <property type="entry name" value="RmuC"/>
    <property type="match status" value="1"/>
</dbReference>
<keyword evidence="3" id="KW-0175">Coiled coil</keyword>
<comment type="function">
    <text evidence="1">Involved in DNA recombination.</text>
</comment>
<dbReference type="PANTHER" id="PTHR30563">
    <property type="entry name" value="DNA RECOMBINATION PROTEIN RMUC"/>
    <property type="match status" value="1"/>
</dbReference>
<evidence type="ECO:0000256" key="2">
    <source>
        <dbReference type="ARBA" id="ARBA00009840"/>
    </source>
</evidence>
<evidence type="ECO:0000256" key="4">
    <source>
        <dbReference type="ARBA" id="ARBA00023172"/>
    </source>
</evidence>
<evidence type="ECO:0000256" key="6">
    <source>
        <dbReference type="SAM" id="Phobius"/>
    </source>
</evidence>
<name>A0A1H2IT81_9ACTN</name>
<dbReference type="PANTHER" id="PTHR30563:SF0">
    <property type="entry name" value="DNA RECOMBINATION PROTEIN RMUC"/>
    <property type="match status" value="1"/>
</dbReference>
<evidence type="ECO:0000313" key="7">
    <source>
        <dbReference type="EMBL" id="SDU47349.1"/>
    </source>
</evidence>